<protein>
    <recommendedName>
        <fullName evidence="2">DUF4220 domain-containing protein</fullName>
    </recommendedName>
</protein>
<dbReference type="Proteomes" id="UP001454036">
    <property type="component" value="Unassembled WGS sequence"/>
</dbReference>
<dbReference type="InterPro" id="IPR007658">
    <property type="entry name" value="DUF594"/>
</dbReference>
<feature type="transmembrane region" description="Helical" evidence="1">
    <location>
        <begin position="15"/>
        <end position="34"/>
    </location>
</feature>
<evidence type="ECO:0000313" key="4">
    <source>
        <dbReference type="Proteomes" id="UP001454036"/>
    </source>
</evidence>
<comment type="caution">
    <text evidence="3">The sequence shown here is derived from an EMBL/GenBank/DDBJ whole genome shotgun (WGS) entry which is preliminary data.</text>
</comment>
<feature type="transmembrane region" description="Helical" evidence="1">
    <location>
        <begin position="634"/>
        <end position="658"/>
    </location>
</feature>
<feature type="transmembrane region" description="Helical" evidence="1">
    <location>
        <begin position="333"/>
        <end position="356"/>
    </location>
</feature>
<feature type="domain" description="DUF4220" evidence="2">
    <location>
        <begin position="51"/>
        <end position="426"/>
    </location>
</feature>
<dbReference type="EMBL" id="BAABME010004809">
    <property type="protein sequence ID" value="GAA0163640.1"/>
    <property type="molecule type" value="Genomic_DNA"/>
</dbReference>
<keyword evidence="1" id="KW-1133">Transmembrane helix</keyword>
<reference evidence="3 4" key="1">
    <citation type="submission" date="2024-01" db="EMBL/GenBank/DDBJ databases">
        <title>The complete chloroplast genome sequence of Lithospermum erythrorhizon: insights into the phylogenetic relationship among Boraginaceae species and the maternal lineages of purple gromwells.</title>
        <authorList>
            <person name="Okada T."/>
            <person name="Watanabe K."/>
        </authorList>
    </citation>
    <scope>NUCLEOTIDE SEQUENCE [LARGE SCALE GENOMIC DNA]</scope>
</reference>
<accession>A0AAV3QLL6</accession>
<name>A0AAV3QLL6_LITER</name>
<keyword evidence="1" id="KW-0812">Transmembrane</keyword>
<keyword evidence="1" id="KW-0472">Membrane</keyword>
<feature type="transmembrane region" description="Helical" evidence="1">
    <location>
        <begin position="46"/>
        <end position="68"/>
    </location>
</feature>
<evidence type="ECO:0000259" key="2">
    <source>
        <dbReference type="Pfam" id="PF13968"/>
    </source>
</evidence>
<feature type="transmembrane region" description="Helical" evidence="1">
    <location>
        <begin position="146"/>
        <end position="162"/>
    </location>
</feature>
<keyword evidence="4" id="KW-1185">Reference proteome</keyword>
<dbReference type="InterPro" id="IPR025315">
    <property type="entry name" value="DUF4220"/>
</dbReference>
<dbReference type="Pfam" id="PF13968">
    <property type="entry name" value="DUF4220"/>
    <property type="match status" value="1"/>
</dbReference>
<feature type="transmembrane region" description="Helical" evidence="1">
    <location>
        <begin position="611"/>
        <end position="628"/>
    </location>
</feature>
<dbReference type="PANTHER" id="PTHR31325">
    <property type="entry name" value="OS01G0798800 PROTEIN-RELATED"/>
    <property type="match status" value="1"/>
</dbReference>
<dbReference type="Pfam" id="PF04578">
    <property type="entry name" value="DUF594"/>
    <property type="match status" value="1"/>
</dbReference>
<dbReference type="AlphaFoldDB" id="A0AAV3QLL6"/>
<gene>
    <name evidence="3" type="ORF">LIER_19454</name>
</gene>
<feature type="transmembrane region" description="Helical" evidence="1">
    <location>
        <begin position="303"/>
        <end position="321"/>
    </location>
</feature>
<feature type="transmembrane region" description="Helical" evidence="1">
    <location>
        <begin position="120"/>
        <end position="139"/>
    </location>
</feature>
<organism evidence="3 4">
    <name type="scientific">Lithospermum erythrorhizon</name>
    <name type="common">Purple gromwell</name>
    <name type="synonym">Lithospermum officinale var. erythrorhizon</name>
    <dbReference type="NCBI Taxonomy" id="34254"/>
    <lineage>
        <taxon>Eukaryota</taxon>
        <taxon>Viridiplantae</taxon>
        <taxon>Streptophyta</taxon>
        <taxon>Embryophyta</taxon>
        <taxon>Tracheophyta</taxon>
        <taxon>Spermatophyta</taxon>
        <taxon>Magnoliopsida</taxon>
        <taxon>eudicotyledons</taxon>
        <taxon>Gunneridae</taxon>
        <taxon>Pentapetalae</taxon>
        <taxon>asterids</taxon>
        <taxon>lamiids</taxon>
        <taxon>Boraginales</taxon>
        <taxon>Boraginaceae</taxon>
        <taxon>Boraginoideae</taxon>
        <taxon>Lithospermeae</taxon>
        <taxon>Lithospermum</taxon>
    </lineage>
</organism>
<sequence length="813" mass="93478">MQVIPEKWQDLYDEWNLRGFVILSLVLQTFLILFAPMRKRSRSNMLIIPLWSAYLLADWVANFSVGLISNSQGDSSEGKSKNASESINDDLLAFWAPFLLVHLGGPDTITAFALEDNELWLRHLLGLLFQLVATVYVFIQSLSNRMWIPTLIMFLAGIIKYGERTRSLYLASLDSYRESMLTDPDPGPNYAKLMDEYSSKTEAKLPTRIHMIPEPDRGIKAMNKAKEGELSDKEIVLYAYKFFKTFRGLIVDLIFSIRDRNQSREFFLKRTPKDAFNVVEVELNLMYATLFTKFGVVYKRLGYLGRFLSFSAVVATLVLFIKESKDDIKGVDIAITYTLICGAIALDIIAALMLVFSDWFKVQTQTMPEVLEEDQIRTTTAPDPGTEIHFLTGFGWLQSCFTFFRGLHKYFTRRWSESVSSFNLIYYCLHPRSPVKEKLIGDIGLTSFLDSLRYVEDNLFTDSLRDHIFEELRVKAEMADDLETAKELSSARGDWVLRVEGKTNFLHYILEVDYDQSLLLWHIATELCFNDEINQETQEKSKTETNTNTEQQTENSYRSFAKLLSEYMIYLLVMQPTIMSAVTGIGQVRFRDTCAEARKFFSKERQVEEPNLCQVILYFFSSLFKYTIISITGIMLLVMFPVLLLTIPLLFIFAYLIFSVGKKYSFASNLTSENMINKAGKYCYKVRKYFYTKPSEFREEQIRACMNIMGVNTEVAPISVKGDKSKSVLFDGCILAKELQKFPREERWRLMSKIWVELLSYAACHCRANAHAQQLSKGGELITIVWLLMAHFGIGEQFQISGGHARAKLIVGK</sequence>
<evidence type="ECO:0000256" key="1">
    <source>
        <dbReference type="SAM" id="Phobius"/>
    </source>
</evidence>
<evidence type="ECO:0000313" key="3">
    <source>
        <dbReference type="EMBL" id="GAA0163640.1"/>
    </source>
</evidence>
<proteinExistence type="predicted"/>